<evidence type="ECO:0000313" key="2">
    <source>
        <dbReference type="Proteomes" id="UP000679690"/>
    </source>
</evidence>
<dbReference type="RefSeq" id="WP_208466682.1">
    <property type="nucleotide sequence ID" value="NZ_JAGFNS010000004.1"/>
</dbReference>
<name>A0ABS3UFD7_9ACTN</name>
<comment type="caution">
    <text evidence="1">The sequence shown here is derived from an EMBL/GenBank/DDBJ whole genome shotgun (WGS) entry which is preliminary data.</text>
</comment>
<dbReference type="EMBL" id="JAGFNS010000004">
    <property type="protein sequence ID" value="MBO3737479.1"/>
    <property type="molecule type" value="Genomic_DNA"/>
</dbReference>
<accession>A0ABS3UFD7</accession>
<protein>
    <recommendedName>
        <fullName evidence="3">Ferredoxin</fullName>
    </recommendedName>
</protein>
<keyword evidence="2" id="KW-1185">Reference proteome</keyword>
<organism evidence="1 2">
    <name type="scientific">Actinoplanes flavus</name>
    <dbReference type="NCBI Taxonomy" id="2820290"/>
    <lineage>
        <taxon>Bacteria</taxon>
        <taxon>Bacillati</taxon>
        <taxon>Actinomycetota</taxon>
        <taxon>Actinomycetes</taxon>
        <taxon>Micromonosporales</taxon>
        <taxon>Micromonosporaceae</taxon>
        <taxon>Actinoplanes</taxon>
    </lineage>
</organism>
<evidence type="ECO:0000313" key="1">
    <source>
        <dbReference type="EMBL" id="MBO3737479.1"/>
    </source>
</evidence>
<reference evidence="1 2" key="1">
    <citation type="submission" date="2021-03" db="EMBL/GenBank/DDBJ databases">
        <title>Actinoplanes flavus sp. nov., a novel actinomycete isolated from Coconut Palm rhizosphere soil.</title>
        <authorList>
            <person name="Luo X."/>
        </authorList>
    </citation>
    <scope>NUCLEOTIDE SEQUENCE [LARGE SCALE GENOMIC DNA]</scope>
    <source>
        <strain evidence="1 2">NEAU-H7</strain>
    </source>
</reference>
<sequence>MSLYWDPTTALTPEDQTGWYGRWPDLHWANVPGPVWTGDTDKCWTGRLHAPANILYGGEYFTEFVYRQPRTPAEMTAVVTAASEDPLGGYGFDGDDRWTPETVRGWWRDRGRVTTHVAELIRGWDASDCHLDREAAGGAREFQDYLTGSLARDLRVYLFWLLERRSPLPGEHLPDL</sequence>
<dbReference type="Proteomes" id="UP000679690">
    <property type="component" value="Unassembled WGS sequence"/>
</dbReference>
<gene>
    <name evidence="1" type="ORF">J5X75_08085</name>
</gene>
<evidence type="ECO:0008006" key="3">
    <source>
        <dbReference type="Google" id="ProtNLM"/>
    </source>
</evidence>
<proteinExistence type="predicted"/>